<dbReference type="InterPro" id="IPR053147">
    <property type="entry name" value="Hsp_HslJ-like"/>
</dbReference>
<evidence type="ECO:0000313" key="4">
    <source>
        <dbReference type="Proteomes" id="UP000294832"/>
    </source>
</evidence>
<dbReference type="AlphaFoldDB" id="A0A4R2F4X6"/>
<dbReference type="OrthoDB" id="5348860at2"/>
<dbReference type="EMBL" id="SLWF01000024">
    <property type="protein sequence ID" value="TCN81400.1"/>
    <property type="molecule type" value="Genomic_DNA"/>
</dbReference>
<keyword evidence="1" id="KW-0732">Signal</keyword>
<dbReference type="InterPro" id="IPR038670">
    <property type="entry name" value="HslJ-like_sf"/>
</dbReference>
<dbReference type="Pfam" id="PF03724">
    <property type="entry name" value="META"/>
    <property type="match status" value="1"/>
</dbReference>
<dbReference type="PANTHER" id="PTHR35535">
    <property type="entry name" value="HEAT SHOCK PROTEIN HSLJ"/>
    <property type="match status" value="1"/>
</dbReference>
<dbReference type="PROSITE" id="PS51257">
    <property type="entry name" value="PROKAR_LIPOPROTEIN"/>
    <property type="match status" value="1"/>
</dbReference>
<proteinExistence type="predicted"/>
<organism evidence="3 4">
    <name type="scientific">Shewanella fodinae</name>
    <dbReference type="NCBI Taxonomy" id="552357"/>
    <lineage>
        <taxon>Bacteria</taxon>
        <taxon>Pseudomonadati</taxon>
        <taxon>Pseudomonadota</taxon>
        <taxon>Gammaproteobacteria</taxon>
        <taxon>Alteromonadales</taxon>
        <taxon>Shewanellaceae</taxon>
        <taxon>Shewanella</taxon>
    </lineage>
</organism>
<gene>
    <name evidence="3" type="ORF">EDC91_12454</name>
</gene>
<accession>A0A4R2F4X6</accession>
<evidence type="ECO:0000259" key="2">
    <source>
        <dbReference type="Pfam" id="PF03724"/>
    </source>
</evidence>
<dbReference type="PANTHER" id="PTHR35535:SF1">
    <property type="entry name" value="HEAT SHOCK PROTEIN HSLJ"/>
    <property type="match status" value="1"/>
</dbReference>
<keyword evidence="4" id="KW-1185">Reference proteome</keyword>
<name>A0A4R2F4X6_9GAMM</name>
<evidence type="ECO:0000313" key="3">
    <source>
        <dbReference type="EMBL" id="TCN81400.1"/>
    </source>
</evidence>
<dbReference type="RefSeq" id="WP_133039831.1">
    <property type="nucleotide sequence ID" value="NZ_SLWF01000024.1"/>
</dbReference>
<dbReference type="InterPro" id="IPR005184">
    <property type="entry name" value="DUF306_Meta_HslJ"/>
</dbReference>
<reference evidence="3 4" key="1">
    <citation type="submission" date="2019-03" db="EMBL/GenBank/DDBJ databases">
        <title>Freshwater and sediment microbial communities from various areas in North America, analyzing microbe dynamics in response to fracking.</title>
        <authorList>
            <person name="Lamendella R."/>
        </authorList>
    </citation>
    <scope>NUCLEOTIDE SEQUENCE [LARGE SCALE GENOMIC DNA]</scope>
    <source>
        <strain evidence="3 4">74A</strain>
    </source>
</reference>
<dbReference type="Proteomes" id="UP000294832">
    <property type="component" value="Unassembled WGS sequence"/>
</dbReference>
<feature type="domain" description="DUF306" evidence="2">
    <location>
        <begin position="32"/>
        <end position="133"/>
    </location>
</feature>
<evidence type="ECO:0000256" key="1">
    <source>
        <dbReference type="SAM" id="SignalP"/>
    </source>
</evidence>
<protein>
    <submittedName>
        <fullName evidence="3">Heat shock protein HslJ</fullName>
    </submittedName>
</protein>
<feature type="chain" id="PRO_5020470642" evidence="1">
    <location>
        <begin position="23"/>
        <end position="136"/>
    </location>
</feature>
<keyword evidence="3" id="KW-0346">Stress response</keyword>
<comment type="caution">
    <text evidence="3">The sequence shown here is derived from an EMBL/GenBank/DDBJ whole genome shotgun (WGS) entry which is preliminary data.</text>
</comment>
<feature type="signal peptide" evidence="1">
    <location>
        <begin position="1"/>
        <end position="22"/>
    </location>
</feature>
<sequence length="136" mass="15043">MRKPTLLALGLLSLSACQSMTAIPVTSASRLGRWHIERLQERPVVDFSPAQLTFNAKNQLSGNNSCNYFSGSYQLNGQQLQISPATSTMKACVDELMQQEQQVMQLLPLVTKAVIKNGKLLLVDSHDNSLLTLKRN</sequence>
<dbReference type="Gene3D" id="2.40.128.270">
    <property type="match status" value="1"/>
</dbReference>